<comment type="subcellular location">
    <subcellularLocation>
        <location evidence="1">Cytoplasm</location>
    </subcellularLocation>
</comment>
<dbReference type="GO" id="GO:0000045">
    <property type="term" value="P:autophagosome assembly"/>
    <property type="evidence" value="ECO:0007669"/>
    <property type="project" value="TreeGrafter"/>
</dbReference>
<dbReference type="Proteomes" id="UP000013776">
    <property type="component" value="Unassembled WGS sequence"/>
</dbReference>
<protein>
    <recommendedName>
        <fullName evidence="3">Autophagy-related protein 3</fullName>
    </recommendedName>
    <alternativeName>
        <fullName evidence="9 10">Autophagy-related E2-like conjugation enzyme ATG3</fullName>
    </alternativeName>
</protein>
<dbReference type="InterPro" id="IPR007135">
    <property type="entry name" value="Atg3/Atg10"/>
</dbReference>
<dbReference type="GO" id="GO:0000422">
    <property type="term" value="P:autophagy of mitochondrion"/>
    <property type="evidence" value="ECO:0007669"/>
    <property type="project" value="TreeGrafter"/>
</dbReference>
<evidence type="ECO:0000256" key="2">
    <source>
        <dbReference type="ARBA" id="ARBA00007683"/>
    </source>
</evidence>
<evidence type="ECO:0000256" key="3">
    <source>
        <dbReference type="ARBA" id="ARBA00018067"/>
    </source>
</evidence>
<evidence type="ECO:0000256" key="9">
    <source>
        <dbReference type="ARBA" id="ARBA00032144"/>
    </source>
</evidence>
<dbReference type="GO" id="GO:0019776">
    <property type="term" value="F:Atg8-family ligase activity"/>
    <property type="evidence" value="ECO:0007669"/>
    <property type="project" value="TreeGrafter"/>
</dbReference>
<comment type="caution">
    <text evidence="12">The sequence shown here is derived from an EMBL/GenBank/DDBJ whole genome shotgun (WGS) entry which is preliminary data.</text>
</comment>
<sequence>MYSTLRNWREHLTPVLQKNDFSQTGQLSPDEFVLAGDALVKKYPTWTWQAGDKDKLRDFLPSNKQYLITKNITCQFRAESLKSEVQIDTEDGFVNTFSNHLFGDLESIPDIAENREEDVPKPTIPTIDSATRDEDLPDMDQLALPDDDDDPDTLIVADTVPTRTYDIYITYDKYYRTPRVWLHGWSETNTPLSVNEVWQDISGEHGGQTVTMESFPHSTTGKHMASIHPCKHSSVMKVFIDRLDHSSARAGVAKRSEQPVEDKRIRVDQYLILFLQFVASITPTLVHHVNMEF</sequence>
<dbReference type="GO" id="GO:0000407">
    <property type="term" value="C:phagophore assembly site"/>
    <property type="evidence" value="ECO:0007669"/>
    <property type="project" value="TreeGrafter"/>
</dbReference>
<keyword evidence="6" id="KW-0833">Ubl conjugation pathway</keyword>
<dbReference type="PANTHER" id="PTHR12866">
    <property type="entry name" value="UBIQUITIN-LIKE-CONJUGATING ENZYME ATG3"/>
    <property type="match status" value="1"/>
</dbReference>
<evidence type="ECO:0000256" key="8">
    <source>
        <dbReference type="ARBA" id="ARBA00023006"/>
    </source>
</evidence>
<evidence type="ECO:0000256" key="1">
    <source>
        <dbReference type="ARBA" id="ARBA00004496"/>
    </source>
</evidence>
<dbReference type="PANTHER" id="PTHR12866:SF2">
    <property type="entry name" value="UBIQUITIN-LIKE-CONJUGATING ENZYME ATG3"/>
    <property type="match status" value="1"/>
</dbReference>
<dbReference type="OrthoDB" id="1584384at2759"/>
<evidence type="ECO:0000256" key="7">
    <source>
        <dbReference type="ARBA" id="ARBA00022927"/>
    </source>
</evidence>
<name>R4XF27_TAPDE</name>
<dbReference type="VEuPathDB" id="FungiDB:TAPDE_003251"/>
<evidence type="ECO:0000256" key="4">
    <source>
        <dbReference type="ARBA" id="ARBA00022448"/>
    </source>
</evidence>
<evidence type="ECO:0000313" key="13">
    <source>
        <dbReference type="Proteomes" id="UP000013776"/>
    </source>
</evidence>
<dbReference type="Pfam" id="PF03987">
    <property type="entry name" value="Autophagy_act_C"/>
    <property type="match status" value="1"/>
</dbReference>
<keyword evidence="7" id="KW-0653">Protein transport</keyword>
<dbReference type="GO" id="GO:0005829">
    <property type="term" value="C:cytosol"/>
    <property type="evidence" value="ECO:0007669"/>
    <property type="project" value="TreeGrafter"/>
</dbReference>
<evidence type="ECO:0000256" key="11">
    <source>
        <dbReference type="SAM" id="MobiDB-lite"/>
    </source>
</evidence>
<dbReference type="GO" id="GO:0044804">
    <property type="term" value="P:nucleophagy"/>
    <property type="evidence" value="ECO:0007669"/>
    <property type="project" value="TreeGrafter"/>
</dbReference>
<proteinExistence type="inferred from homology"/>
<keyword evidence="5" id="KW-0963">Cytoplasm</keyword>
<dbReference type="Gene3D" id="3.30.1460.50">
    <property type="match status" value="1"/>
</dbReference>
<dbReference type="InterPro" id="IPR018247">
    <property type="entry name" value="EF_Hand_1_Ca_BS"/>
</dbReference>
<keyword evidence="8" id="KW-0072">Autophagy</keyword>
<comment type="similarity">
    <text evidence="2">Belongs to the ATG3 family.</text>
</comment>
<dbReference type="eggNOG" id="KOG2981">
    <property type="taxonomic scope" value="Eukaryota"/>
</dbReference>
<dbReference type="GO" id="GO:0061723">
    <property type="term" value="P:glycophagy"/>
    <property type="evidence" value="ECO:0007669"/>
    <property type="project" value="TreeGrafter"/>
</dbReference>
<dbReference type="GO" id="GO:0015031">
    <property type="term" value="P:protein transport"/>
    <property type="evidence" value="ECO:0007669"/>
    <property type="project" value="UniProtKB-KW"/>
</dbReference>
<dbReference type="EMBL" id="CAHR02000119">
    <property type="protein sequence ID" value="CCG83071.1"/>
    <property type="molecule type" value="Genomic_DNA"/>
</dbReference>
<dbReference type="STRING" id="1097556.R4XF27"/>
<evidence type="ECO:0000256" key="10">
    <source>
        <dbReference type="ARBA" id="ARBA00033139"/>
    </source>
</evidence>
<organism evidence="12 13">
    <name type="scientific">Taphrina deformans (strain PYCC 5710 / ATCC 11124 / CBS 356.35 / IMI 108563 / JCM 9778 / NBRC 8474)</name>
    <name type="common">Peach leaf curl fungus</name>
    <name type="synonym">Lalaria deformans</name>
    <dbReference type="NCBI Taxonomy" id="1097556"/>
    <lineage>
        <taxon>Eukaryota</taxon>
        <taxon>Fungi</taxon>
        <taxon>Dikarya</taxon>
        <taxon>Ascomycota</taxon>
        <taxon>Taphrinomycotina</taxon>
        <taxon>Taphrinomycetes</taxon>
        <taxon>Taphrinales</taxon>
        <taxon>Taphrinaceae</taxon>
        <taxon>Taphrina</taxon>
    </lineage>
</organism>
<keyword evidence="4" id="KW-0813">Transport</keyword>
<evidence type="ECO:0000313" key="12">
    <source>
        <dbReference type="EMBL" id="CCG83071.1"/>
    </source>
</evidence>
<dbReference type="AlphaFoldDB" id="R4XF27"/>
<reference evidence="12 13" key="1">
    <citation type="journal article" date="2013" name="MBio">
        <title>Genome sequencing of the plant pathogen Taphrina deformans, the causal agent of peach leaf curl.</title>
        <authorList>
            <person name="Cisse O.H."/>
            <person name="Almeida J.M.G.C.F."/>
            <person name="Fonseca A."/>
            <person name="Kumar A.A."/>
            <person name="Salojaervi J."/>
            <person name="Overmyer K."/>
            <person name="Hauser P.M."/>
            <person name="Pagni M."/>
        </authorList>
    </citation>
    <scope>NUCLEOTIDE SEQUENCE [LARGE SCALE GENOMIC DNA]</scope>
    <source>
        <strain evidence="13">PYCC 5710 / ATCC 11124 / CBS 356.35 / IMI 108563 / JCM 9778 / NBRC 8474</strain>
    </source>
</reference>
<gene>
    <name evidence="12" type="ORF">TAPDE_003251</name>
</gene>
<evidence type="ECO:0000256" key="6">
    <source>
        <dbReference type="ARBA" id="ARBA00022786"/>
    </source>
</evidence>
<keyword evidence="13" id="KW-1185">Reference proteome</keyword>
<evidence type="ECO:0000256" key="5">
    <source>
        <dbReference type="ARBA" id="ARBA00022490"/>
    </source>
</evidence>
<accession>R4XF27</accession>
<dbReference type="PROSITE" id="PS00018">
    <property type="entry name" value="EF_HAND_1"/>
    <property type="match status" value="1"/>
</dbReference>
<feature type="region of interest" description="Disordered" evidence="11">
    <location>
        <begin position="118"/>
        <end position="152"/>
    </location>
</feature>